<name>A0A1V8T5A4_9PEZI</name>
<accession>A0A1V8T5A4</accession>
<comment type="caution">
    <text evidence="3">The sequence shown here is derived from an EMBL/GenBank/DDBJ whole genome shotgun (WGS) entry which is preliminary data.</text>
</comment>
<dbReference type="STRING" id="1507870.A0A1V8T5A4"/>
<feature type="region of interest" description="Disordered" evidence="1">
    <location>
        <begin position="57"/>
        <end position="117"/>
    </location>
</feature>
<feature type="region of interest" description="Disordered" evidence="1">
    <location>
        <begin position="161"/>
        <end position="186"/>
    </location>
</feature>
<reference evidence="4" key="1">
    <citation type="submission" date="2017-03" db="EMBL/GenBank/DDBJ databases">
        <title>Genomes of endolithic fungi from Antarctica.</title>
        <authorList>
            <person name="Coleine C."/>
            <person name="Masonjones S."/>
            <person name="Stajich J.E."/>
        </authorList>
    </citation>
    <scope>NUCLEOTIDE SEQUENCE [LARGE SCALE GENOMIC DNA]</scope>
    <source>
        <strain evidence="4">CCFEE 5527</strain>
    </source>
</reference>
<keyword evidence="2" id="KW-1133">Transmembrane helix</keyword>
<dbReference type="InParanoid" id="A0A1V8T5A4"/>
<organism evidence="3 4">
    <name type="scientific">Cryoendolithus antarcticus</name>
    <dbReference type="NCBI Taxonomy" id="1507870"/>
    <lineage>
        <taxon>Eukaryota</taxon>
        <taxon>Fungi</taxon>
        <taxon>Dikarya</taxon>
        <taxon>Ascomycota</taxon>
        <taxon>Pezizomycotina</taxon>
        <taxon>Dothideomycetes</taxon>
        <taxon>Dothideomycetidae</taxon>
        <taxon>Cladosporiales</taxon>
        <taxon>Cladosporiaceae</taxon>
        <taxon>Cryoendolithus</taxon>
    </lineage>
</organism>
<dbReference type="Proteomes" id="UP000192596">
    <property type="component" value="Unassembled WGS sequence"/>
</dbReference>
<evidence type="ECO:0000313" key="4">
    <source>
        <dbReference type="Proteomes" id="UP000192596"/>
    </source>
</evidence>
<dbReference type="EMBL" id="NAJO01000016">
    <property type="protein sequence ID" value="OQO06489.1"/>
    <property type="molecule type" value="Genomic_DNA"/>
</dbReference>
<feature type="region of interest" description="Disordered" evidence="1">
    <location>
        <begin position="199"/>
        <end position="302"/>
    </location>
</feature>
<evidence type="ECO:0000256" key="2">
    <source>
        <dbReference type="SAM" id="Phobius"/>
    </source>
</evidence>
<sequence>MTTTAASDNALSILLSALPTNVASSIKDGVSDVTSLLQAVGSTSVADITITSVETTAATQTPTTAPTTTPSTQATTEATATERPQQTTTPSPSTLQTSASRVLQSSISSTGVSSPESSASSAAIAQKQSSTGTIAGIAAGGFAALMLLFLLGLFLHRRRKQGRAPFASRNKLSRSKSGSRRTNKNFPESAWLYDPVITPAGAQSPTLEPSEGPPLPRDRRSLESSAPELVTPYMRESQSFEPLLAPQRPIRSRDGSPRLSGDIFMPPPSSRTPSPAHSAGPSNPRRKSRGRSQVDLGEEEKRLTAIFEHGQYPLGAAR</sequence>
<keyword evidence="4" id="KW-1185">Reference proteome</keyword>
<dbReference type="OrthoDB" id="3935453at2759"/>
<feature type="transmembrane region" description="Helical" evidence="2">
    <location>
        <begin position="134"/>
        <end position="155"/>
    </location>
</feature>
<evidence type="ECO:0000256" key="1">
    <source>
        <dbReference type="SAM" id="MobiDB-lite"/>
    </source>
</evidence>
<evidence type="ECO:0000313" key="3">
    <source>
        <dbReference type="EMBL" id="OQO06489.1"/>
    </source>
</evidence>
<keyword evidence="2" id="KW-0812">Transmembrane</keyword>
<keyword evidence="2" id="KW-0472">Membrane</keyword>
<evidence type="ECO:0008006" key="5">
    <source>
        <dbReference type="Google" id="ProtNLM"/>
    </source>
</evidence>
<gene>
    <name evidence="3" type="ORF">B0A48_08272</name>
</gene>
<feature type="compositionally biased region" description="Basic residues" evidence="1">
    <location>
        <begin position="171"/>
        <end position="183"/>
    </location>
</feature>
<dbReference type="AlphaFoldDB" id="A0A1V8T5A4"/>
<protein>
    <recommendedName>
        <fullName evidence="5">Mid2 domain-containing protein</fullName>
    </recommendedName>
</protein>
<proteinExistence type="predicted"/>